<dbReference type="AlphaFoldDB" id="A0A1I3HGZ4"/>
<organism evidence="2 3">
    <name type="scientific">Selenomonas ruminantium</name>
    <dbReference type="NCBI Taxonomy" id="971"/>
    <lineage>
        <taxon>Bacteria</taxon>
        <taxon>Bacillati</taxon>
        <taxon>Bacillota</taxon>
        <taxon>Negativicutes</taxon>
        <taxon>Selenomonadales</taxon>
        <taxon>Selenomonadaceae</taxon>
        <taxon>Selenomonas</taxon>
    </lineage>
</organism>
<accession>A0A1I3HGZ4</accession>
<feature type="compositionally biased region" description="Basic and acidic residues" evidence="1">
    <location>
        <begin position="145"/>
        <end position="156"/>
    </location>
</feature>
<evidence type="ECO:0000313" key="2">
    <source>
        <dbReference type="EMBL" id="SFI34974.1"/>
    </source>
</evidence>
<name>A0A1I3HGZ4_SELRU</name>
<dbReference type="EMBL" id="FOQK01000030">
    <property type="protein sequence ID" value="SFI34974.1"/>
    <property type="molecule type" value="Genomic_DNA"/>
</dbReference>
<feature type="region of interest" description="Disordered" evidence="1">
    <location>
        <begin position="128"/>
        <end position="156"/>
    </location>
</feature>
<evidence type="ECO:0008006" key="4">
    <source>
        <dbReference type="Google" id="ProtNLM"/>
    </source>
</evidence>
<dbReference type="RefSeq" id="WP_075445593.1">
    <property type="nucleotide sequence ID" value="NZ_FOQK01000030.1"/>
</dbReference>
<dbReference type="OrthoDB" id="1739831at2"/>
<protein>
    <recommendedName>
        <fullName evidence="4">Flagellar operon protein TIGR03826</fullName>
    </recommendedName>
</protein>
<evidence type="ECO:0000313" key="3">
    <source>
        <dbReference type="Proteomes" id="UP000183639"/>
    </source>
</evidence>
<reference evidence="2 3" key="1">
    <citation type="submission" date="2016-10" db="EMBL/GenBank/DDBJ databases">
        <authorList>
            <person name="de Groot N.N."/>
        </authorList>
    </citation>
    <scope>NUCLEOTIDE SEQUENCE [LARGE SCALE GENOMIC DNA]</scope>
    <source>
        <strain evidence="2 3">Z108</strain>
    </source>
</reference>
<gene>
    <name evidence="2" type="ORF">SAMN04487861_13031</name>
</gene>
<proteinExistence type="predicted"/>
<dbReference type="Proteomes" id="UP000183639">
    <property type="component" value="Unassembled WGS sequence"/>
</dbReference>
<sequence length="156" mass="18009">MIMKKKPTLRNCEECGKVFVDNTGNLTVCSKCYEKQREDEKIVIEYVREHPHSTIKKICKETGATFKLVSTMVQRGQFFANGGQVLYPCSRCRKPISHGLYCPECAALLNKAIRNSNEIAKSRERMKELSKELGTSKRTKGHRLHWMDVRDKNKDK</sequence>
<evidence type="ECO:0000256" key="1">
    <source>
        <dbReference type="SAM" id="MobiDB-lite"/>
    </source>
</evidence>